<dbReference type="SMART" id="SM00841">
    <property type="entry name" value="Elong-fact-P_C"/>
    <property type="match status" value="1"/>
</dbReference>
<dbReference type="InterPro" id="IPR008991">
    <property type="entry name" value="Translation_prot_SH3-like_sf"/>
</dbReference>
<feature type="domain" description="Translation elongation factor P/YeiP central" evidence="11">
    <location>
        <begin position="67"/>
        <end position="121"/>
    </location>
</feature>
<dbReference type="EMBL" id="MHCN01000009">
    <property type="protein sequence ID" value="OGY22054.1"/>
    <property type="molecule type" value="Genomic_DNA"/>
</dbReference>
<feature type="domain" description="Elongation factor P C-terminal" evidence="10">
    <location>
        <begin position="129"/>
        <end position="184"/>
    </location>
</feature>
<dbReference type="GO" id="GO:0043043">
    <property type="term" value="P:peptide biosynthetic process"/>
    <property type="evidence" value="ECO:0007669"/>
    <property type="project" value="InterPro"/>
</dbReference>
<protein>
    <recommendedName>
        <fullName evidence="7 8">Elongation factor P</fullName>
        <shortName evidence="7">EF-P</shortName>
    </recommendedName>
</protein>
<dbReference type="AlphaFoldDB" id="A0A1G1W398"/>
<dbReference type="CDD" id="cd04470">
    <property type="entry name" value="S1_EF-P_repeat_1"/>
    <property type="match status" value="1"/>
</dbReference>
<dbReference type="Pfam" id="PF09285">
    <property type="entry name" value="Elong-fact-P_C"/>
    <property type="match status" value="1"/>
</dbReference>
<evidence type="ECO:0000259" key="10">
    <source>
        <dbReference type="SMART" id="SM00841"/>
    </source>
</evidence>
<dbReference type="InterPro" id="IPR013852">
    <property type="entry name" value="Transl_elong_P/YeiP_CS"/>
</dbReference>
<evidence type="ECO:0000256" key="4">
    <source>
        <dbReference type="ARBA" id="ARBA00022490"/>
    </source>
</evidence>
<dbReference type="Gene3D" id="2.30.30.30">
    <property type="match status" value="1"/>
</dbReference>
<comment type="function">
    <text evidence="7">Involved in peptide bond synthesis. Stimulates efficient translation and peptide-bond synthesis on native or reconstituted 70S ribosomes in vitro. Probably functions indirectly by altering the affinity of the ribosome for aminoacyl-tRNA, thus increasing their reactivity as acceptors for peptidyl transferase.</text>
</comment>
<evidence type="ECO:0000256" key="9">
    <source>
        <dbReference type="RuleBase" id="RU004389"/>
    </source>
</evidence>
<dbReference type="InterPro" id="IPR011768">
    <property type="entry name" value="Transl_elongation_fac_P"/>
</dbReference>
<evidence type="ECO:0000313" key="13">
    <source>
        <dbReference type="Proteomes" id="UP000176299"/>
    </source>
</evidence>
<dbReference type="FunFam" id="2.30.30.30:FF:000003">
    <property type="entry name" value="Elongation factor P"/>
    <property type="match status" value="1"/>
</dbReference>
<dbReference type="SUPFAM" id="SSF50104">
    <property type="entry name" value="Translation proteins SH3-like domain"/>
    <property type="match status" value="1"/>
</dbReference>
<dbReference type="STRING" id="1802591.A2113_02460"/>
<evidence type="ECO:0000256" key="6">
    <source>
        <dbReference type="ARBA" id="ARBA00022917"/>
    </source>
</evidence>
<dbReference type="SUPFAM" id="SSF50249">
    <property type="entry name" value="Nucleic acid-binding proteins"/>
    <property type="match status" value="2"/>
</dbReference>
<evidence type="ECO:0000256" key="8">
    <source>
        <dbReference type="NCBIfam" id="TIGR00038"/>
    </source>
</evidence>
<name>A0A1G1W398_9BACT</name>
<dbReference type="InterPro" id="IPR020599">
    <property type="entry name" value="Transl_elong_fac_P/YeiP"/>
</dbReference>
<dbReference type="CDD" id="cd05794">
    <property type="entry name" value="S1_EF-P_repeat_2"/>
    <property type="match status" value="1"/>
</dbReference>
<comment type="pathway">
    <text evidence="2 7">Protein biosynthesis; polypeptide chain elongation.</text>
</comment>
<evidence type="ECO:0000256" key="5">
    <source>
        <dbReference type="ARBA" id="ARBA00022768"/>
    </source>
</evidence>
<dbReference type="PANTHER" id="PTHR30053">
    <property type="entry name" value="ELONGATION FACTOR P"/>
    <property type="match status" value="1"/>
</dbReference>
<dbReference type="NCBIfam" id="TIGR00038">
    <property type="entry name" value="efp"/>
    <property type="match status" value="1"/>
</dbReference>
<dbReference type="SMART" id="SM01185">
    <property type="entry name" value="EFP"/>
    <property type="match status" value="1"/>
</dbReference>
<gene>
    <name evidence="7" type="primary">efp</name>
    <name evidence="12" type="ORF">A2113_02460</name>
</gene>
<proteinExistence type="inferred from homology"/>
<keyword evidence="4 7" id="KW-0963">Cytoplasm</keyword>
<dbReference type="Pfam" id="PF08207">
    <property type="entry name" value="EFP_N"/>
    <property type="match status" value="1"/>
</dbReference>
<keyword evidence="6 7" id="KW-0648">Protein biosynthesis</keyword>
<dbReference type="Proteomes" id="UP000176299">
    <property type="component" value="Unassembled WGS sequence"/>
</dbReference>
<comment type="similarity">
    <text evidence="3 7 9">Belongs to the elongation factor P family.</text>
</comment>
<keyword evidence="5 7" id="KW-0251">Elongation factor</keyword>
<reference evidence="12 13" key="1">
    <citation type="journal article" date="2016" name="Nat. Commun.">
        <title>Thousands of microbial genomes shed light on interconnected biogeochemical processes in an aquifer system.</title>
        <authorList>
            <person name="Anantharaman K."/>
            <person name="Brown C.T."/>
            <person name="Hug L.A."/>
            <person name="Sharon I."/>
            <person name="Castelle C.J."/>
            <person name="Probst A.J."/>
            <person name="Thomas B.C."/>
            <person name="Singh A."/>
            <person name="Wilkins M.J."/>
            <person name="Karaoz U."/>
            <person name="Brodie E.L."/>
            <person name="Williams K.H."/>
            <person name="Hubbard S.S."/>
            <person name="Banfield J.F."/>
        </authorList>
    </citation>
    <scope>NUCLEOTIDE SEQUENCE [LARGE SCALE GENOMIC DNA]</scope>
</reference>
<dbReference type="InterPro" id="IPR015365">
    <property type="entry name" value="Elong-fact-P_C"/>
</dbReference>
<evidence type="ECO:0000256" key="1">
    <source>
        <dbReference type="ARBA" id="ARBA00004496"/>
    </source>
</evidence>
<sequence>MISVTDLRAGIVFKDSQGVWEVSEYRHIKIGRGGATIRIKVKNLKTGATLEKTFNSGQRVEDVEVIKRKGQFLYSDANAVVFMDPGTFEQFSLAKGVLEGKEAFLQEGGTYNLLGVEDQVLAVELPKLVVLKVAETGPGVKGDTVSNAYKDAALENGLKIKVPLFVKSGDLIKVDTRSKEYVERVR</sequence>
<comment type="caution">
    <text evidence="12">The sequence shown here is derived from an EMBL/GenBank/DDBJ whole genome shotgun (WGS) entry which is preliminary data.</text>
</comment>
<dbReference type="GO" id="GO:0005829">
    <property type="term" value="C:cytosol"/>
    <property type="evidence" value="ECO:0007669"/>
    <property type="project" value="UniProtKB-ARBA"/>
</dbReference>
<dbReference type="Pfam" id="PF01132">
    <property type="entry name" value="EFP"/>
    <property type="match status" value="1"/>
</dbReference>
<dbReference type="Gene3D" id="2.40.50.140">
    <property type="entry name" value="Nucleic acid-binding proteins"/>
    <property type="match status" value="2"/>
</dbReference>
<dbReference type="InterPro" id="IPR013185">
    <property type="entry name" value="Transl_elong_KOW-like"/>
</dbReference>
<dbReference type="InterPro" id="IPR012340">
    <property type="entry name" value="NA-bd_OB-fold"/>
</dbReference>
<dbReference type="PANTHER" id="PTHR30053:SF12">
    <property type="entry name" value="ELONGATION FACTOR P (EF-P) FAMILY PROTEIN"/>
    <property type="match status" value="1"/>
</dbReference>
<accession>A0A1G1W398</accession>
<evidence type="ECO:0000256" key="2">
    <source>
        <dbReference type="ARBA" id="ARBA00004815"/>
    </source>
</evidence>
<organism evidence="12 13">
    <name type="scientific">Candidatus Woykebacteria bacterium GWA1_44_8</name>
    <dbReference type="NCBI Taxonomy" id="1802591"/>
    <lineage>
        <taxon>Bacteria</taxon>
        <taxon>Candidatus Woykeibacteriota</taxon>
    </lineage>
</organism>
<dbReference type="UniPathway" id="UPA00345"/>
<dbReference type="InterPro" id="IPR001059">
    <property type="entry name" value="Transl_elong_P/YeiP_cen"/>
</dbReference>
<evidence type="ECO:0000259" key="11">
    <source>
        <dbReference type="SMART" id="SM01185"/>
    </source>
</evidence>
<dbReference type="PIRSF" id="PIRSF005901">
    <property type="entry name" value="EF-P"/>
    <property type="match status" value="1"/>
</dbReference>
<evidence type="ECO:0000256" key="3">
    <source>
        <dbReference type="ARBA" id="ARBA00009479"/>
    </source>
</evidence>
<evidence type="ECO:0000313" key="12">
    <source>
        <dbReference type="EMBL" id="OGY22054.1"/>
    </source>
</evidence>
<dbReference type="FunFam" id="2.40.50.140:FF:000004">
    <property type="entry name" value="Elongation factor P"/>
    <property type="match status" value="1"/>
</dbReference>
<comment type="subcellular location">
    <subcellularLocation>
        <location evidence="1 7">Cytoplasm</location>
    </subcellularLocation>
</comment>
<dbReference type="InterPro" id="IPR014722">
    <property type="entry name" value="Rib_uL2_dom2"/>
</dbReference>
<dbReference type="NCBIfam" id="NF001810">
    <property type="entry name" value="PRK00529.1"/>
    <property type="match status" value="1"/>
</dbReference>
<dbReference type="PROSITE" id="PS01275">
    <property type="entry name" value="EFP"/>
    <property type="match status" value="1"/>
</dbReference>
<dbReference type="GO" id="GO:0003746">
    <property type="term" value="F:translation elongation factor activity"/>
    <property type="evidence" value="ECO:0007669"/>
    <property type="project" value="UniProtKB-UniRule"/>
</dbReference>
<dbReference type="HAMAP" id="MF_00141">
    <property type="entry name" value="EF_P"/>
    <property type="match status" value="1"/>
</dbReference>
<evidence type="ECO:0000256" key="7">
    <source>
        <dbReference type="HAMAP-Rule" id="MF_00141"/>
    </source>
</evidence>